<sequence length="740" mass="83668">MRAAEMGSDEDLELLSPSDETSSPVQERKLKRLKKVKAVVENPSQFEALDFDISKGQAFEDPKSGSGFDGSEDENELSSGFDELRVEENGLGSVAKRTLDFDSLNEQVDGEGEDPSQELEIRDSERKEPEKKRHSFDELESKEKKKKKRVKGVSDEEMPMLPERRTAKERREHLAQLRAESQRLLRDTRDAAFKPAPLVQKPISSILEKIRRRKLEVSKKTHFFVDDHDGNSCNDMVELELKDVANEERGNERPIEVESEKATSNHGISDTLCADEIKNVVNVSSHKNLLPQIAVGEEEPKKTFRAPVNDTQDLFSDSQTSDTKHELAEETPTSPLEEVLAPSLLALNLKLDSAPPDDMSSEEEDNDKENIDPQPQESVDLSPTPSGDPVKAFVDEEAEEEDDSDNDLVRFQDDDNEDEDCEDLEELRDMIATGYEEKQSDIERRMELHQKLLDQQDAAKTEHFLRKWGPKQRETTLLDEEGFEEDDEYDEEEDFLETTEDFPPVNLRMHINKIKEMIPQMFTDKDDMYISSDDEEAEKKLVEQCLSEKANQQVELLPPIEDAKSKELFGYIKKVNDMPDTRRKAKTSSFSNMLFMGKNGNASSKSSFIGRGSNCSIPSSCKNGSGVLRSFVFEREDSNSKSTVSMAENSSDVIQKENRPTKTASAKFSNSQIKSSAPPRKNETETTSRAQLLEILRRSSLHATHCTRNSIVGHTESIFAAFKLEKKSTGHKANVSVKTL</sequence>
<feature type="region of interest" description="Disordered" evidence="1">
    <location>
        <begin position="292"/>
        <end position="422"/>
    </location>
</feature>
<feature type="compositionally biased region" description="Basic and acidic residues" evidence="1">
    <location>
        <begin position="245"/>
        <end position="263"/>
    </location>
</feature>
<feature type="region of interest" description="Disordered" evidence="1">
    <location>
        <begin position="639"/>
        <end position="687"/>
    </location>
</feature>
<evidence type="ECO:0000313" key="3">
    <source>
        <dbReference type="RefSeq" id="XP_022772769.1"/>
    </source>
</evidence>
<keyword evidence="2" id="KW-1185">Reference proteome</keyword>
<feature type="compositionally biased region" description="Acidic residues" evidence="1">
    <location>
        <begin position="395"/>
        <end position="406"/>
    </location>
</feature>
<dbReference type="OrthoDB" id="1919305at2759"/>
<feature type="region of interest" description="Disordered" evidence="1">
    <location>
        <begin position="95"/>
        <end position="168"/>
    </location>
</feature>
<gene>
    <name evidence="3 4" type="primary">LOC111315366</name>
</gene>
<dbReference type="KEGG" id="dzi:111315366"/>
<feature type="region of interest" description="Disordered" evidence="1">
    <location>
        <begin position="245"/>
        <end position="267"/>
    </location>
</feature>
<feature type="compositionally biased region" description="Low complexity" evidence="1">
    <location>
        <begin position="340"/>
        <end position="354"/>
    </location>
</feature>
<feature type="region of interest" description="Disordered" evidence="1">
    <location>
        <begin position="475"/>
        <end position="501"/>
    </location>
</feature>
<feature type="compositionally biased region" description="Polar residues" evidence="1">
    <location>
        <begin position="661"/>
        <end position="675"/>
    </location>
</feature>
<dbReference type="PANTHER" id="PTHR36005">
    <property type="entry name" value="DNA LIGASE-LIKE PROTEIN"/>
    <property type="match status" value="1"/>
</dbReference>
<dbReference type="RefSeq" id="XP_022772769.1">
    <property type="nucleotide sequence ID" value="XM_022917034.1"/>
</dbReference>
<feature type="compositionally biased region" description="Polar residues" evidence="1">
    <location>
        <begin position="373"/>
        <end position="385"/>
    </location>
</feature>
<protein>
    <submittedName>
        <fullName evidence="3 4">DNA ligase 1-like isoform X1</fullName>
    </submittedName>
</protein>
<feature type="compositionally biased region" description="Acidic residues" evidence="1">
    <location>
        <begin position="477"/>
        <end position="500"/>
    </location>
</feature>
<reference evidence="3 4" key="1">
    <citation type="submission" date="2025-04" db="UniProtKB">
        <authorList>
            <consortium name="RefSeq"/>
        </authorList>
    </citation>
    <scope>IDENTIFICATION</scope>
    <source>
        <tissue evidence="3 4">Fruit stalk</tissue>
    </source>
</reference>
<dbReference type="AlphaFoldDB" id="A0A6P6B6G8"/>
<feature type="region of interest" description="Disordered" evidence="1">
    <location>
        <begin position="1"/>
        <end position="28"/>
    </location>
</feature>
<dbReference type="Proteomes" id="UP000515121">
    <property type="component" value="Unplaced"/>
</dbReference>
<feature type="compositionally biased region" description="Acidic residues" evidence="1">
    <location>
        <begin position="108"/>
        <end position="117"/>
    </location>
</feature>
<feature type="compositionally biased region" description="Polar residues" evidence="1">
    <location>
        <begin position="309"/>
        <end position="321"/>
    </location>
</feature>
<dbReference type="GeneID" id="111315366"/>
<feature type="compositionally biased region" description="Basic and acidic residues" evidence="1">
    <location>
        <begin position="119"/>
        <end position="143"/>
    </location>
</feature>
<proteinExistence type="predicted"/>
<dbReference type="PANTHER" id="PTHR36005:SF1">
    <property type="entry name" value="DNA LIGASE-LIKE PROTEIN"/>
    <property type="match status" value="1"/>
</dbReference>
<feature type="compositionally biased region" description="Polar residues" evidence="1">
    <location>
        <begin position="640"/>
        <end position="653"/>
    </location>
</feature>
<dbReference type="RefSeq" id="XP_022772770.1">
    <property type="nucleotide sequence ID" value="XM_022917035.1"/>
</dbReference>
<evidence type="ECO:0000313" key="2">
    <source>
        <dbReference type="Proteomes" id="UP000515121"/>
    </source>
</evidence>
<evidence type="ECO:0000313" key="4">
    <source>
        <dbReference type="RefSeq" id="XP_022772770.1"/>
    </source>
</evidence>
<organism evidence="2 3">
    <name type="scientific">Durio zibethinus</name>
    <name type="common">Durian</name>
    <dbReference type="NCBI Taxonomy" id="66656"/>
    <lineage>
        <taxon>Eukaryota</taxon>
        <taxon>Viridiplantae</taxon>
        <taxon>Streptophyta</taxon>
        <taxon>Embryophyta</taxon>
        <taxon>Tracheophyta</taxon>
        <taxon>Spermatophyta</taxon>
        <taxon>Magnoliopsida</taxon>
        <taxon>eudicotyledons</taxon>
        <taxon>Gunneridae</taxon>
        <taxon>Pentapetalae</taxon>
        <taxon>rosids</taxon>
        <taxon>malvids</taxon>
        <taxon>Malvales</taxon>
        <taxon>Malvaceae</taxon>
        <taxon>Helicteroideae</taxon>
        <taxon>Durio</taxon>
    </lineage>
</organism>
<name>A0A6P6B6G8_DURZI</name>
<evidence type="ECO:0000256" key="1">
    <source>
        <dbReference type="SAM" id="MobiDB-lite"/>
    </source>
</evidence>
<accession>A0A6P6B6G8</accession>
<feature type="region of interest" description="Disordered" evidence="1">
    <location>
        <begin position="52"/>
        <end position="81"/>
    </location>
</feature>